<dbReference type="Proteomes" id="UP000217311">
    <property type="component" value="Chromosome"/>
</dbReference>
<dbReference type="EMBL" id="CP023315">
    <property type="protein sequence ID" value="ATC34168.1"/>
    <property type="molecule type" value="Genomic_DNA"/>
</dbReference>
<dbReference type="AlphaFoldDB" id="A0A290MQ36"/>
<name>A0A290MQ36_CAUVI</name>
<protein>
    <submittedName>
        <fullName evidence="1">Uncharacterized protein</fullName>
    </submittedName>
</protein>
<accession>A0A290MQ36</accession>
<gene>
    <name evidence="1" type="ORF">CA606_18535</name>
</gene>
<evidence type="ECO:0000313" key="1">
    <source>
        <dbReference type="EMBL" id="ATC34168.1"/>
    </source>
</evidence>
<dbReference type="RefSeq" id="WP_096053518.1">
    <property type="nucleotide sequence ID" value="NZ_CP023315.3"/>
</dbReference>
<sequence length="146" mass="15861">MRKADKEALADLGLEVDDAPRDVNLNLGVVLTLRPPESPDWSKARSRVARVVEGRDAIVKAAETYGWSGSDVRDVIEDSDTWEIAFAHMLYSELAVEIVSAIRSSNGSSAPTRAVLAPLLRLEGNLTLFRQAVDAASDGLIKSKKE</sequence>
<reference evidence="2" key="1">
    <citation type="submission" date="2017-09" db="EMBL/GenBank/DDBJ databases">
        <title>Genome evolution observed in wild isolates of Caulobacter crescentus.</title>
        <authorList>
            <person name="Ely B."/>
            <person name="Wilson K."/>
            <person name="Scott D."/>
        </authorList>
    </citation>
    <scope>NUCLEOTIDE SEQUENCE [LARGE SCALE GENOMIC DNA]</scope>
    <source>
        <strain evidence="2">CB13b1a</strain>
    </source>
</reference>
<organism evidence="1 2">
    <name type="scientific">Caulobacter vibrioides</name>
    <name type="common">Caulobacter crescentus</name>
    <dbReference type="NCBI Taxonomy" id="155892"/>
    <lineage>
        <taxon>Bacteria</taxon>
        <taxon>Pseudomonadati</taxon>
        <taxon>Pseudomonadota</taxon>
        <taxon>Alphaproteobacteria</taxon>
        <taxon>Caulobacterales</taxon>
        <taxon>Caulobacteraceae</taxon>
        <taxon>Caulobacter</taxon>
    </lineage>
</organism>
<proteinExistence type="predicted"/>
<evidence type="ECO:0000313" key="2">
    <source>
        <dbReference type="Proteomes" id="UP000217311"/>
    </source>
</evidence>